<dbReference type="InterPro" id="IPR051858">
    <property type="entry name" value="WD_repeat_GAD-1"/>
</dbReference>
<dbReference type="SMART" id="SM00320">
    <property type="entry name" value="WD40"/>
    <property type="match status" value="6"/>
</dbReference>
<feature type="compositionally biased region" description="Basic and acidic residues" evidence="4">
    <location>
        <begin position="490"/>
        <end position="501"/>
    </location>
</feature>
<dbReference type="PRINTS" id="PR00320">
    <property type="entry name" value="GPROTEINBRPT"/>
</dbReference>
<dbReference type="PROSITE" id="PS50082">
    <property type="entry name" value="WD_REPEATS_2"/>
    <property type="match status" value="4"/>
</dbReference>
<sequence>MASEEEIRMMEMMGLPVGFGAKKKDNSARANVAFEETRRKDVQPEVVAPPALPHKGETKAIPDKEAPRKPGLQMDSSDDDSEDDKAASENEAAHDADTLPISHQAALKDHMRTVSALSMDPAGARFASGGRDCMVKLWDFHGMDASLKPFRSFEATSGNPIRDIQFSPSGDQILVASSSAQAKLYDRDGLELVEFFKGDPYIRDMRHTKGHVAALTGCKWHPTEKSTFLTSSLDSTIRIWDVTSKRTQKQVIAVKSRQPGGKTAMTSAAYSHDGKLIVGGAMDGTLRIWSTNSTFLSPTHTIDNAHMSGAIMTSVCFSRGNNLLATRAMDDTLKLWDMRKLVKPISIVPDLVNFFEETDVVFSPNDRYILTGTSVKKDQGSGKLCIFDRDNLAPVTQIEVARSSVVRVLWHVRINQILTGTGDGSVQVFYDPALSLSGVKTALSKRPKQRAVDEMDTYSDDANRPILTPHALPMFKDDQPQSTKRRRDKLRADPMATRRPDQPLTGPGRGGKVGTNVTQHIMKGLIKDTMRDEDPREAILRHAKDAAENPYWVAPAYKKNQPKAVYAEQVYEDDGEEARAATKKRRQ</sequence>
<proteinExistence type="predicted"/>
<dbReference type="SUPFAM" id="SSF50978">
    <property type="entry name" value="WD40 repeat-like"/>
    <property type="match status" value="1"/>
</dbReference>
<dbReference type="Gene3D" id="2.130.10.10">
    <property type="entry name" value="YVTN repeat-like/Quinoprotein amine dehydrogenase"/>
    <property type="match status" value="2"/>
</dbReference>
<comment type="caution">
    <text evidence="5">The sequence shown here is derived from an EMBL/GenBank/DDBJ whole genome shotgun (WGS) entry which is preliminary data.</text>
</comment>
<evidence type="ECO:0000313" key="5">
    <source>
        <dbReference type="EMBL" id="TPX60548.1"/>
    </source>
</evidence>
<dbReference type="AlphaFoldDB" id="A0A507EBH8"/>
<gene>
    <name evidence="5" type="ORF">PhCBS80983_g01703</name>
</gene>
<accession>A0A507EBH8</accession>
<reference evidence="5 6" key="1">
    <citation type="journal article" date="2019" name="Sci. Rep.">
        <title>Comparative genomics of chytrid fungi reveal insights into the obligate biotrophic and pathogenic lifestyle of Synchytrium endobioticum.</title>
        <authorList>
            <person name="van de Vossenberg B.T.L.H."/>
            <person name="Warris S."/>
            <person name="Nguyen H.D.T."/>
            <person name="van Gent-Pelzer M.P.E."/>
            <person name="Joly D.L."/>
            <person name="van de Geest H.C."/>
            <person name="Bonants P.J.M."/>
            <person name="Smith D.S."/>
            <person name="Levesque C.A."/>
            <person name="van der Lee T.A.J."/>
        </authorList>
    </citation>
    <scope>NUCLEOTIDE SEQUENCE [LARGE SCALE GENOMIC DNA]</scope>
    <source>
        <strain evidence="5 6">CBS 809.83</strain>
    </source>
</reference>
<dbReference type="InterPro" id="IPR020472">
    <property type="entry name" value="WD40_PAC1"/>
</dbReference>
<dbReference type="InterPro" id="IPR001680">
    <property type="entry name" value="WD40_rpt"/>
</dbReference>
<evidence type="ECO:0000256" key="3">
    <source>
        <dbReference type="PROSITE-ProRule" id="PRU00221"/>
    </source>
</evidence>
<dbReference type="PANTHER" id="PTHR16017:SF0">
    <property type="entry name" value="WD REPEAT-CONTAINING PROTEIN 70"/>
    <property type="match status" value="1"/>
</dbReference>
<dbReference type="PANTHER" id="PTHR16017">
    <property type="entry name" value="GASTRULATION DEFECTIVE PROTEIN 1-RELATED"/>
    <property type="match status" value="1"/>
</dbReference>
<dbReference type="Proteomes" id="UP000318582">
    <property type="component" value="Unassembled WGS sequence"/>
</dbReference>
<feature type="repeat" description="WD" evidence="3">
    <location>
        <begin position="208"/>
        <end position="250"/>
    </location>
</feature>
<dbReference type="STRING" id="109895.A0A507EBH8"/>
<feature type="compositionally biased region" description="Basic and acidic residues" evidence="4">
    <location>
        <begin position="84"/>
        <end position="97"/>
    </location>
</feature>
<dbReference type="CDD" id="cd00200">
    <property type="entry name" value="WD40"/>
    <property type="match status" value="1"/>
</dbReference>
<dbReference type="InterPro" id="IPR015943">
    <property type="entry name" value="WD40/YVTN_repeat-like_dom_sf"/>
</dbReference>
<name>A0A507EBH8_9FUNG</name>
<feature type="compositionally biased region" description="Basic and acidic residues" evidence="4">
    <location>
        <begin position="54"/>
        <end position="68"/>
    </location>
</feature>
<dbReference type="GO" id="GO:0035861">
    <property type="term" value="C:site of double-strand break"/>
    <property type="evidence" value="ECO:0007669"/>
    <property type="project" value="TreeGrafter"/>
</dbReference>
<protein>
    <submittedName>
        <fullName evidence="5">Uncharacterized protein</fullName>
    </submittedName>
</protein>
<evidence type="ECO:0000313" key="6">
    <source>
        <dbReference type="Proteomes" id="UP000318582"/>
    </source>
</evidence>
<feature type="repeat" description="WD" evidence="3">
    <location>
        <begin position="258"/>
        <end position="293"/>
    </location>
</feature>
<keyword evidence="6" id="KW-1185">Reference proteome</keyword>
<keyword evidence="2" id="KW-0677">Repeat</keyword>
<dbReference type="GO" id="GO:0005634">
    <property type="term" value="C:nucleus"/>
    <property type="evidence" value="ECO:0007669"/>
    <property type="project" value="TreeGrafter"/>
</dbReference>
<organism evidence="5 6">
    <name type="scientific">Powellomyces hirtus</name>
    <dbReference type="NCBI Taxonomy" id="109895"/>
    <lineage>
        <taxon>Eukaryota</taxon>
        <taxon>Fungi</taxon>
        <taxon>Fungi incertae sedis</taxon>
        <taxon>Chytridiomycota</taxon>
        <taxon>Chytridiomycota incertae sedis</taxon>
        <taxon>Chytridiomycetes</taxon>
        <taxon>Spizellomycetales</taxon>
        <taxon>Powellomycetaceae</taxon>
        <taxon>Powellomyces</taxon>
    </lineage>
</organism>
<dbReference type="Pfam" id="PF00400">
    <property type="entry name" value="WD40"/>
    <property type="match status" value="5"/>
</dbReference>
<dbReference type="PROSITE" id="PS50294">
    <property type="entry name" value="WD_REPEATS_REGION"/>
    <property type="match status" value="3"/>
</dbReference>
<evidence type="ECO:0000256" key="4">
    <source>
        <dbReference type="SAM" id="MobiDB-lite"/>
    </source>
</evidence>
<evidence type="ECO:0000256" key="1">
    <source>
        <dbReference type="ARBA" id="ARBA00022574"/>
    </source>
</evidence>
<dbReference type="InterPro" id="IPR036322">
    <property type="entry name" value="WD40_repeat_dom_sf"/>
</dbReference>
<feature type="region of interest" description="Disordered" evidence="4">
    <location>
        <begin position="460"/>
        <end position="515"/>
    </location>
</feature>
<evidence type="ECO:0000256" key="2">
    <source>
        <dbReference type="ARBA" id="ARBA00022737"/>
    </source>
</evidence>
<feature type="repeat" description="WD" evidence="3">
    <location>
        <begin position="312"/>
        <end position="339"/>
    </location>
</feature>
<feature type="repeat" description="WD" evidence="3">
    <location>
        <begin position="107"/>
        <end position="139"/>
    </location>
</feature>
<keyword evidence="1 3" id="KW-0853">WD repeat</keyword>
<dbReference type="EMBL" id="QEAQ01000014">
    <property type="protein sequence ID" value="TPX60548.1"/>
    <property type="molecule type" value="Genomic_DNA"/>
</dbReference>
<feature type="region of interest" description="Disordered" evidence="4">
    <location>
        <begin position="18"/>
        <end position="100"/>
    </location>
</feature>